<dbReference type="CDD" id="cd17580">
    <property type="entry name" value="REC_2_DhkD-like"/>
    <property type="match status" value="1"/>
</dbReference>
<dbReference type="FunFam" id="1.10.287.130:FF:000004">
    <property type="entry name" value="Ethylene receptor 1"/>
    <property type="match status" value="1"/>
</dbReference>
<dbReference type="NCBIfam" id="TIGR00229">
    <property type="entry name" value="sensory_box"/>
    <property type="match status" value="1"/>
</dbReference>
<dbReference type="SMART" id="SM00387">
    <property type="entry name" value="HATPase_c"/>
    <property type="match status" value="2"/>
</dbReference>
<dbReference type="CDD" id="cd17574">
    <property type="entry name" value="REC_OmpR"/>
    <property type="match status" value="1"/>
</dbReference>
<dbReference type="InterPro" id="IPR013656">
    <property type="entry name" value="PAS_4"/>
</dbReference>
<dbReference type="FunFam" id="1.10.287.130:FF:000045">
    <property type="entry name" value="Two-component system sensor histidine kinase/response regulator"/>
    <property type="match status" value="1"/>
</dbReference>
<keyword evidence="4" id="KW-1003">Cell membrane</keyword>
<dbReference type="Gene3D" id="3.30.450.40">
    <property type="match status" value="1"/>
</dbReference>
<comment type="caution">
    <text evidence="19">The sequence shown here is derived from an EMBL/GenBank/DDBJ whole genome shotgun (WGS) entry which is preliminary data.</text>
</comment>
<evidence type="ECO:0000256" key="1">
    <source>
        <dbReference type="ARBA" id="ARBA00000085"/>
    </source>
</evidence>
<evidence type="ECO:0000256" key="8">
    <source>
        <dbReference type="ARBA" id="ARBA00022741"/>
    </source>
</evidence>
<evidence type="ECO:0000256" key="10">
    <source>
        <dbReference type="ARBA" id="ARBA00022840"/>
    </source>
</evidence>
<keyword evidence="7" id="KW-0812">Transmembrane</keyword>
<evidence type="ECO:0000313" key="19">
    <source>
        <dbReference type="EMBL" id="KYC37809.1"/>
    </source>
</evidence>
<dbReference type="InterPro" id="IPR036097">
    <property type="entry name" value="HisK_dim/P_sf"/>
</dbReference>
<accession>A0A139WZD2</accession>
<dbReference type="FunFam" id="3.30.565.10:FF:000037">
    <property type="entry name" value="Hybrid sensor histidine kinase/response regulator"/>
    <property type="match status" value="1"/>
</dbReference>
<keyword evidence="15" id="KW-0175">Coiled coil</keyword>
<evidence type="ECO:0000256" key="9">
    <source>
        <dbReference type="ARBA" id="ARBA00022777"/>
    </source>
</evidence>
<evidence type="ECO:0000259" key="17">
    <source>
        <dbReference type="PROSITE" id="PS50110"/>
    </source>
</evidence>
<keyword evidence="11" id="KW-1133">Transmembrane helix</keyword>
<keyword evidence="10" id="KW-0067">ATP-binding</keyword>
<dbReference type="PROSITE" id="PS50112">
    <property type="entry name" value="PAS"/>
    <property type="match status" value="1"/>
</dbReference>
<dbReference type="Gene3D" id="3.40.50.2300">
    <property type="match status" value="2"/>
</dbReference>
<feature type="coiled-coil region" evidence="15">
    <location>
        <begin position="760"/>
        <end position="793"/>
    </location>
</feature>
<feature type="modified residue" description="4-aspartylphosphate" evidence="14">
    <location>
        <position position="1220"/>
    </location>
</feature>
<dbReference type="Pfam" id="PF00512">
    <property type="entry name" value="HisKA"/>
    <property type="match status" value="2"/>
</dbReference>
<evidence type="ECO:0000259" key="16">
    <source>
        <dbReference type="PROSITE" id="PS50109"/>
    </source>
</evidence>
<comment type="catalytic activity">
    <reaction evidence="1">
        <text>ATP + protein L-histidine = ADP + protein N-phospho-L-histidine.</text>
        <dbReference type="EC" id="2.7.13.3"/>
    </reaction>
</comment>
<evidence type="ECO:0000256" key="4">
    <source>
        <dbReference type="ARBA" id="ARBA00022475"/>
    </source>
</evidence>
<dbReference type="EC" id="2.7.13.3" evidence="3"/>
<dbReference type="SUPFAM" id="SSF55781">
    <property type="entry name" value="GAF domain-like"/>
    <property type="match status" value="1"/>
</dbReference>
<sequence length="1293" mass="144292">MSAGQLGTIAEEVFVDGGEMGSLMRSHDWSQTPLGSVEHWSQSLKIAVNICLNSRFPMVIWWGEELTLLYNDAWQPILGNKHPEALGKPGQEVWSEIWDIVGTQLRSVLRTGKATWSDDQLLLVNRYGYTEEAYFTYSYSPIFLETGEVGGAFTAVAETTRRVIGERRLATLRNLAAQTGQSKTVEQAYKMAMQTLSENSADIPLALIYQLDSEGTQAVLQKQTPFNIHPLIAPVELDLTLHDNPFTQSFASVVQSGQPSLLENLAQQWGKFPIGRSQIPLQQAMVLPIRASTQDSMVVGILALGVNPYQALDKAHYNFLEMTAGHIANAIASTRAYEEERKRAEALAELDRAKTTFFSNISHEFRTPLTLMLSPLEEVLAADSAIPYKQRQQLELVHRNSLRLLKLVNTLLDFSRIEAGRVQAVYEPTDLGAFTAELASVFRSAIEQAGLQFIVACEPLSEPVYVDRQMWEKIILNLLSNAFKFTFSGAISLTLRKVHNQIELTVRDTGIGIPKTELPRLFERFYRIEGSRGRTQEGSGIGLALVQELIRLHGGQVQVESTEGEGTTFTVTVPSGTAHLPSDRIQSRQTVASTALGVAPYLEEALRWLPDEDLRSPVNFQWEGSGIISNHPESNWKTDNPKSKIQNPKSKILLVDDNTDMRSYVKRLLLSQGYNVETAPDGMAALAVIQQQIPNLVLTDVMMPRLDGFGLLRELRAAPKTRDIPIVLLSARAGEEARVEGLEAGADDYLIKPFSARELLARVEASLKLAQLRQEAQQREQRLRLEAEAAKQNVETILSSISDSFLVLDRHWCYTYVNTQLCKMMGKSRETLLGRSIWDVFSDVVDTELYVQFYRAMTKQTPAQFEYFYPTWNRWFEYRVYPSADALTVFVTDISDRKQSEAERERLLQREQAARGEAERANRIKDEFLAILSHELRSPLNPILGWSKLLQGGKLDPQASRRAVETIERNAKLQTQLIEDLLDVSRILRGKMLLNICPVNLVTVVESALETVQLAAEAKHIQIQTALTLDKRQVAGDSARLQQIVWNLLSNAVKFTPDEGSVEVCLNQIGTYAQILVKDTGKGISPDFLPYVFDYFRQEDGKTTRKFGGLGLGLAIVRHLTELHGGTVHAESLGEGQGATFTVRLPLMTVTAESDQEMTNTFQSVDFSQLQIIVVDDDEDMRDLVQIILAQQGAQVTAAASAAEALMLFNRQPPDILISDIGMPKTDGYMLMREIRSRSPEQGGLVPAIALTAYAGEYDQQQALKSGFQKHIPKPVEPEALVRAIASLITGFK</sequence>
<protein>
    <recommendedName>
        <fullName evidence="3">histidine kinase</fullName>
        <ecNumber evidence="3">2.7.13.3</ecNumber>
    </recommendedName>
</protein>
<feature type="modified residue" description="4-aspartylphosphate" evidence="14">
    <location>
        <position position="700"/>
    </location>
</feature>
<evidence type="ECO:0000256" key="12">
    <source>
        <dbReference type="ARBA" id="ARBA00023012"/>
    </source>
</evidence>
<dbReference type="InterPro" id="IPR036890">
    <property type="entry name" value="HATPase_C_sf"/>
</dbReference>
<dbReference type="Pfam" id="PF00072">
    <property type="entry name" value="Response_reg"/>
    <property type="match status" value="2"/>
</dbReference>
<evidence type="ECO:0000256" key="6">
    <source>
        <dbReference type="ARBA" id="ARBA00022679"/>
    </source>
</evidence>
<keyword evidence="6" id="KW-0808">Transferase</keyword>
<dbReference type="Pfam" id="PF02518">
    <property type="entry name" value="HATPase_c"/>
    <property type="match status" value="2"/>
</dbReference>
<keyword evidence="12" id="KW-0902">Two-component regulatory system</keyword>
<keyword evidence="13" id="KW-0472">Membrane</keyword>
<dbReference type="GO" id="GO:0005524">
    <property type="term" value="F:ATP binding"/>
    <property type="evidence" value="ECO:0007669"/>
    <property type="project" value="UniProtKB-KW"/>
</dbReference>
<evidence type="ECO:0000259" key="18">
    <source>
        <dbReference type="PROSITE" id="PS50112"/>
    </source>
</evidence>
<evidence type="ECO:0000256" key="11">
    <source>
        <dbReference type="ARBA" id="ARBA00022989"/>
    </source>
</evidence>
<evidence type="ECO:0000313" key="20">
    <source>
        <dbReference type="Proteomes" id="UP000076925"/>
    </source>
</evidence>
<evidence type="ECO:0000256" key="3">
    <source>
        <dbReference type="ARBA" id="ARBA00012438"/>
    </source>
</evidence>
<feature type="domain" description="Response regulatory" evidence="17">
    <location>
        <begin position="651"/>
        <end position="767"/>
    </location>
</feature>
<dbReference type="Gene3D" id="3.30.565.10">
    <property type="entry name" value="Histidine kinase-like ATPase, C-terminal domain"/>
    <property type="match status" value="2"/>
</dbReference>
<evidence type="ECO:0000256" key="2">
    <source>
        <dbReference type="ARBA" id="ARBA00004236"/>
    </source>
</evidence>
<feature type="domain" description="Histidine kinase" evidence="16">
    <location>
        <begin position="931"/>
        <end position="1149"/>
    </location>
</feature>
<comment type="subcellular location">
    <subcellularLocation>
        <location evidence="2">Cell membrane</location>
    </subcellularLocation>
</comment>
<dbReference type="SUPFAM" id="SSF55785">
    <property type="entry name" value="PYP-like sensor domain (PAS domain)"/>
    <property type="match status" value="2"/>
</dbReference>
<dbReference type="Gene3D" id="1.10.287.130">
    <property type="match status" value="2"/>
</dbReference>
<keyword evidence="20" id="KW-1185">Reference proteome</keyword>
<dbReference type="PANTHER" id="PTHR43547:SF2">
    <property type="entry name" value="HYBRID SIGNAL TRANSDUCTION HISTIDINE KINASE C"/>
    <property type="match status" value="1"/>
</dbReference>
<dbReference type="OrthoDB" id="9796100at2"/>
<dbReference type="InterPro" id="IPR003661">
    <property type="entry name" value="HisK_dim/P_dom"/>
</dbReference>
<dbReference type="GO" id="GO:0000155">
    <property type="term" value="F:phosphorelay sensor kinase activity"/>
    <property type="evidence" value="ECO:0007669"/>
    <property type="project" value="InterPro"/>
</dbReference>
<dbReference type="Gene3D" id="3.30.450.20">
    <property type="entry name" value="PAS domain"/>
    <property type="match status" value="2"/>
</dbReference>
<dbReference type="InterPro" id="IPR004358">
    <property type="entry name" value="Sig_transdc_His_kin-like_C"/>
</dbReference>
<dbReference type="PROSITE" id="PS50109">
    <property type="entry name" value="HIS_KIN"/>
    <property type="match status" value="2"/>
</dbReference>
<dbReference type="CDD" id="cd16922">
    <property type="entry name" value="HATPase_EvgS-ArcB-TorS-like"/>
    <property type="match status" value="2"/>
</dbReference>
<feature type="domain" description="PAS" evidence="18">
    <location>
        <begin position="790"/>
        <end position="848"/>
    </location>
</feature>
<dbReference type="FunFam" id="3.30.565.10:FF:000023">
    <property type="entry name" value="PAS domain-containing sensor histidine kinase"/>
    <property type="match status" value="1"/>
</dbReference>
<dbReference type="RefSeq" id="WP_017743215.1">
    <property type="nucleotide sequence ID" value="NZ_KQ976354.1"/>
</dbReference>
<dbReference type="InterPro" id="IPR000014">
    <property type="entry name" value="PAS"/>
</dbReference>
<dbReference type="Proteomes" id="UP000076925">
    <property type="component" value="Unassembled WGS sequence"/>
</dbReference>
<dbReference type="InterPro" id="IPR029016">
    <property type="entry name" value="GAF-like_dom_sf"/>
</dbReference>
<gene>
    <name evidence="19" type="ORF">WA1_04675</name>
</gene>
<dbReference type="SMART" id="SM00388">
    <property type="entry name" value="HisKA"/>
    <property type="match status" value="2"/>
</dbReference>
<dbReference type="Pfam" id="PF13185">
    <property type="entry name" value="GAF_2"/>
    <property type="match status" value="1"/>
</dbReference>
<organism evidence="19 20">
    <name type="scientific">Scytonema hofmannii PCC 7110</name>
    <dbReference type="NCBI Taxonomy" id="128403"/>
    <lineage>
        <taxon>Bacteria</taxon>
        <taxon>Bacillati</taxon>
        <taxon>Cyanobacteriota</taxon>
        <taxon>Cyanophyceae</taxon>
        <taxon>Nostocales</taxon>
        <taxon>Scytonemataceae</taxon>
        <taxon>Scytonema</taxon>
    </lineage>
</organism>
<reference evidence="19 20" key="1">
    <citation type="journal article" date="2013" name="Genome Biol. Evol.">
        <title>Genomes of Stigonematalean cyanobacteria (subsection V) and the evolution of oxygenic photosynthesis from prokaryotes to plastids.</title>
        <authorList>
            <person name="Dagan T."/>
            <person name="Roettger M."/>
            <person name="Stucken K."/>
            <person name="Landan G."/>
            <person name="Koch R."/>
            <person name="Major P."/>
            <person name="Gould S.B."/>
            <person name="Goremykin V.V."/>
            <person name="Rippka R."/>
            <person name="Tandeau de Marsac N."/>
            <person name="Gugger M."/>
            <person name="Lockhart P.J."/>
            <person name="Allen J.F."/>
            <person name="Brune I."/>
            <person name="Maus I."/>
            <person name="Puhler A."/>
            <person name="Martin W.F."/>
        </authorList>
    </citation>
    <scope>NUCLEOTIDE SEQUENCE [LARGE SCALE GENOMIC DNA]</scope>
    <source>
        <strain evidence="19 20">PCC 7110</strain>
    </source>
</reference>
<dbReference type="InterPro" id="IPR035965">
    <property type="entry name" value="PAS-like_dom_sf"/>
</dbReference>
<dbReference type="SUPFAM" id="SSF47384">
    <property type="entry name" value="Homodimeric domain of signal transducing histidine kinase"/>
    <property type="match status" value="2"/>
</dbReference>
<keyword evidence="5 14" id="KW-0597">Phosphoprotein</keyword>
<dbReference type="SMART" id="SM00091">
    <property type="entry name" value="PAS"/>
    <property type="match status" value="1"/>
</dbReference>
<evidence type="ECO:0000256" key="15">
    <source>
        <dbReference type="SAM" id="Coils"/>
    </source>
</evidence>
<dbReference type="InterPro" id="IPR003594">
    <property type="entry name" value="HATPase_dom"/>
</dbReference>
<keyword evidence="8" id="KW-0547">Nucleotide-binding</keyword>
<dbReference type="InterPro" id="IPR001789">
    <property type="entry name" value="Sig_transdc_resp-reg_receiver"/>
</dbReference>
<proteinExistence type="predicted"/>
<dbReference type="PROSITE" id="PS50110">
    <property type="entry name" value="RESPONSE_REGULATORY"/>
    <property type="match status" value="2"/>
</dbReference>
<dbReference type="SMART" id="SM00448">
    <property type="entry name" value="REC"/>
    <property type="match status" value="2"/>
</dbReference>
<name>A0A139WZD2_9CYAN</name>
<feature type="domain" description="Histidine kinase" evidence="16">
    <location>
        <begin position="360"/>
        <end position="577"/>
    </location>
</feature>
<dbReference type="CDD" id="cd00130">
    <property type="entry name" value="PAS"/>
    <property type="match status" value="1"/>
</dbReference>
<feature type="domain" description="Response regulatory" evidence="17">
    <location>
        <begin position="1171"/>
        <end position="1289"/>
    </location>
</feature>
<dbReference type="PRINTS" id="PR00344">
    <property type="entry name" value="BCTRLSENSOR"/>
</dbReference>
<dbReference type="InterPro" id="IPR005467">
    <property type="entry name" value="His_kinase_dom"/>
</dbReference>
<evidence type="ECO:0000256" key="5">
    <source>
        <dbReference type="ARBA" id="ARBA00022553"/>
    </source>
</evidence>
<evidence type="ECO:0000256" key="13">
    <source>
        <dbReference type="ARBA" id="ARBA00023136"/>
    </source>
</evidence>
<dbReference type="SUPFAM" id="SSF52172">
    <property type="entry name" value="CheY-like"/>
    <property type="match status" value="2"/>
</dbReference>
<evidence type="ECO:0000256" key="14">
    <source>
        <dbReference type="PROSITE-ProRule" id="PRU00169"/>
    </source>
</evidence>
<dbReference type="PANTHER" id="PTHR43547">
    <property type="entry name" value="TWO-COMPONENT HISTIDINE KINASE"/>
    <property type="match status" value="1"/>
</dbReference>
<dbReference type="InterPro" id="IPR011006">
    <property type="entry name" value="CheY-like_superfamily"/>
</dbReference>
<dbReference type="STRING" id="128403.WA1_04675"/>
<dbReference type="GO" id="GO:0005886">
    <property type="term" value="C:plasma membrane"/>
    <property type="evidence" value="ECO:0007669"/>
    <property type="project" value="UniProtKB-SubCell"/>
</dbReference>
<evidence type="ECO:0000256" key="7">
    <source>
        <dbReference type="ARBA" id="ARBA00022692"/>
    </source>
</evidence>
<keyword evidence="9 19" id="KW-0418">Kinase</keyword>
<dbReference type="InterPro" id="IPR003018">
    <property type="entry name" value="GAF"/>
</dbReference>
<dbReference type="Pfam" id="PF08448">
    <property type="entry name" value="PAS_4"/>
    <property type="match status" value="2"/>
</dbReference>
<dbReference type="EMBL" id="ANNX02000045">
    <property type="protein sequence ID" value="KYC37809.1"/>
    <property type="molecule type" value="Genomic_DNA"/>
</dbReference>
<dbReference type="CDD" id="cd00082">
    <property type="entry name" value="HisKA"/>
    <property type="match status" value="2"/>
</dbReference>
<dbReference type="SUPFAM" id="SSF55874">
    <property type="entry name" value="ATPase domain of HSP90 chaperone/DNA topoisomerase II/histidine kinase"/>
    <property type="match status" value="2"/>
</dbReference>